<feature type="compositionally biased region" description="Low complexity" evidence="1">
    <location>
        <begin position="58"/>
        <end position="70"/>
    </location>
</feature>
<feature type="compositionally biased region" description="Low complexity" evidence="1">
    <location>
        <begin position="89"/>
        <end position="110"/>
    </location>
</feature>
<organism evidence="2 3">
    <name type="scientific">Streptomyces akebiae</name>
    <dbReference type="NCBI Taxonomy" id="2865673"/>
    <lineage>
        <taxon>Bacteria</taxon>
        <taxon>Bacillati</taxon>
        <taxon>Actinomycetota</taxon>
        <taxon>Actinomycetes</taxon>
        <taxon>Kitasatosporales</taxon>
        <taxon>Streptomycetaceae</taxon>
        <taxon>Streptomyces</taxon>
    </lineage>
</organism>
<protein>
    <submittedName>
        <fullName evidence="2">Uncharacterized protein</fullName>
    </submittedName>
</protein>
<dbReference type="EMBL" id="CP080647">
    <property type="protein sequence ID" value="QYX75897.1"/>
    <property type="molecule type" value="Genomic_DNA"/>
</dbReference>
<evidence type="ECO:0000313" key="3">
    <source>
        <dbReference type="Proteomes" id="UP000827138"/>
    </source>
</evidence>
<sequence length="110" mass="11765">MSARSVVNSASQVRAWERWVSWIRASHQPAARSRRPVVVRDATEAAITSRVSSPTWQLRSSRSLSSATRSASDRIDADSTAAARDQRLPPAVRSSAAAAPHGPSSKALCA</sequence>
<evidence type="ECO:0000256" key="1">
    <source>
        <dbReference type="SAM" id="MobiDB-lite"/>
    </source>
</evidence>
<dbReference type="RefSeq" id="WP_220645046.1">
    <property type="nucleotide sequence ID" value="NZ_CP080647.1"/>
</dbReference>
<proteinExistence type="predicted"/>
<name>A0ABX8XJQ6_9ACTN</name>
<reference evidence="2 3" key="1">
    <citation type="submission" date="2021-08" db="EMBL/GenBank/DDBJ databases">
        <authorList>
            <person name="Ping M."/>
        </authorList>
    </citation>
    <scope>NUCLEOTIDE SEQUENCE [LARGE SCALE GENOMIC DNA]</scope>
    <source>
        <strain evidence="2 3">MG28</strain>
    </source>
</reference>
<keyword evidence="3" id="KW-1185">Reference proteome</keyword>
<accession>A0ABX8XJQ6</accession>
<feature type="region of interest" description="Disordered" evidence="1">
    <location>
        <begin position="58"/>
        <end position="110"/>
    </location>
</feature>
<gene>
    <name evidence="2" type="ORF">K1J60_04655</name>
</gene>
<dbReference type="Proteomes" id="UP000827138">
    <property type="component" value="Chromosome"/>
</dbReference>
<evidence type="ECO:0000313" key="2">
    <source>
        <dbReference type="EMBL" id="QYX75897.1"/>
    </source>
</evidence>